<gene>
    <name evidence="1" type="ORF">E2C01_064216</name>
</gene>
<proteinExistence type="predicted"/>
<comment type="caution">
    <text evidence="1">The sequence shown here is derived from an EMBL/GenBank/DDBJ whole genome shotgun (WGS) entry which is preliminary data.</text>
</comment>
<reference evidence="1 2" key="1">
    <citation type="submission" date="2019-05" db="EMBL/GenBank/DDBJ databases">
        <title>Another draft genome of Portunus trituberculatus and its Hox gene families provides insights of decapod evolution.</title>
        <authorList>
            <person name="Jeong J.-H."/>
            <person name="Song I."/>
            <person name="Kim S."/>
            <person name="Choi T."/>
            <person name="Kim D."/>
            <person name="Ryu S."/>
            <person name="Kim W."/>
        </authorList>
    </citation>
    <scope>NUCLEOTIDE SEQUENCE [LARGE SCALE GENOMIC DNA]</scope>
    <source>
        <tissue evidence="1">Muscle</tissue>
    </source>
</reference>
<name>A0A5B7HIH1_PORTR</name>
<dbReference type="EMBL" id="VSRR010030313">
    <property type="protein sequence ID" value="MPC69983.1"/>
    <property type="molecule type" value="Genomic_DNA"/>
</dbReference>
<dbReference type="AlphaFoldDB" id="A0A5B7HIH1"/>
<sequence length="60" mass="6665">MVHKSQDPSVSSSLATLCGSVVPPVSYRYRVLLPEPLRARYEPVNTLLRQLPGFLVLCIP</sequence>
<protein>
    <submittedName>
        <fullName evidence="1">Uncharacterized protein</fullName>
    </submittedName>
</protein>
<evidence type="ECO:0000313" key="1">
    <source>
        <dbReference type="EMBL" id="MPC69983.1"/>
    </source>
</evidence>
<dbReference type="Proteomes" id="UP000324222">
    <property type="component" value="Unassembled WGS sequence"/>
</dbReference>
<evidence type="ECO:0000313" key="2">
    <source>
        <dbReference type="Proteomes" id="UP000324222"/>
    </source>
</evidence>
<accession>A0A5B7HIH1</accession>
<organism evidence="1 2">
    <name type="scientific">Portunus trituberculatus</name>
    <name type="common">Swimming crab</name>
    <name type="synonym">Neptunus trituberculatus</name>
    <dbReference type="NCBI Taxonomy" id="210409"/>
    <lineage>
        <taxon>Eukaryota</taxon>
        <taxon>Metazoa</taxon>
        <taxon>Ecdysozoa</taxon>
        <taxon>Arthropoda</taxon>
        <taxon>Crustacea</taxon>
        <taxon>Multicrustacea</taxon>
        <taxon>Malacostraca</taxon>
        <taxon>Eumalacostraca</taxon>
        <taxon>Eucarida</taxon>
        <taxon>Decapoda</taxon>
        <taxon>Pleocyemata</taxon>
        <taxon>Brachyura</taxon>
        <taxon>Eubrachyura</taxon>
        <taxon>Portunoidea</taxon>
        <taxon>Portunidae</taxon>
        <taxon>Portuninae</taxon>
        <taxon>Portunus</taxon>
    </lineage>
</organism>
<keyword evidence="2" id="KW-1185">Reference proteome</keyword>